<organism evidence="1 2">
    <name type="scientific">Zalaria obscura</name>
    <dbReference type="NCBI Taxonomy" id="2024903"/>
    <lineage>
        <taxon>Eukaryota</taxon>
        <taxon>Fungi</taxon>
        <taxon>Dikarya</taxon>
        <taxon>Ascomycota</taxon>
        <taxon>Pezizomycotina</taxon>
        <taxon>Dothideomycetes</taxon>
        <taxon>Dothideomycetidae</taxon>
        <taxon>Dothideales</taxon>
        <taxon>Zalariaceae</taxon>
        <taxon>Zalaria</taxon>
    </lineage>
</organism>
<sequence length="630" mass="67292">MPEQQTIPARHGTATFVPKGSVIKIVNTSGTQVVDTWAFALPDPPEKKAQKEEKAENDAEEGAEKAKDGEKADDKDADKKDAKVEEKNNEPKEEKPEAKNDEPKDEPPAKKDEPKVETKEVAKKPSTPRRKAKKGEMDLPTQEEAEQLTSQMPTDATDASKDSTKQQQQQSKTWSSYLPSIRRGGGQKQIEGKKDGEAEKKDDEKAVQEKQKQNSRTWASMIPSGQGFTNYLPSKSVISSIAQAHQRDPNKSFAEQLADFSKTPVGAASLSVSISALSGSGTASSIYAGYSAYSQASTKSAPMEYLSMPHTRAGTCHMSPRANDTLFSNLREPLLTLIEDSSPGIHDTLMAACDPQRYKGLGVEDWEQHGSCAENLVLAMKELNQKAGLKGPKGVGADVTVNAVPAPLNLFMNIPWNEKGDLSFDAPAGKEGDFVRLRAEKDVVVVMSACPQDVLLINAKEPTDAHFLVEEADEDIASATTTAAKPHHKKKKAAPKASKGTPRKLSAAPNAGADNKKTPATANGTGGKKPAPGRPAPKKLNSGATTTTQATTTKSDTTEGTGKATPVERKKPRKLQQRGSVQAKGAEPKAAESKAAEPKTAESKKEGGEGAAEGKGEVADKKGEEKSAQE</sequence>
<evidence type="ECO:0000313" key="2">
    <source>
        <dbReference type="Proteomes" id="UP001320706"/>
    </source>
</evidence>
<dbReference type="EMBL" id="JAMKPW020000008">
    <property type="protein sequence ID" value="KAK8215380.1"/>
    <property type="molecule type" value="Genomic_DNA"/>
</dbReference>
<proteinExistence type="predicted"/>
<comment type="caution">
    <text evidence="1">The sequence shown here is derived from an EMBL/GenBank/DDBJ whole genome shotgun (WGS) entry which is preliminary data.</text>
</comment>
<protein>
    <submittedName>
        <fullName evidence="1">Uncharacterized protein</fullName>
    </submittedName>
</protein>
<accession>A0ACC3SJA1</accession>
<name>A0ACC3SJA1_9PEZI</name>
<reference evidence="1" key="1">
    <citation type="submission" date="2024-02" db="EMBL/GenBank/DDBJ databases">
        <title>Metagenome Assembled Genome of Zalaria obscura JY119.</title>
        <authorList>
            <person name="Vighnesh L."/>
            <person name="Jagadeeshwari U."/>
            <person name="Venkata Ramana C."/>
            <person name="Sasikala C."/>
        </authorList>
    </citation>
    <scope>NUCLEOTIDE SEQUENCE</scope>
    <source>
        <strain evidence="1">JY119</strain>
    </source>
</reference>
<evidence type="ECO:0000313" key="1">
    <source>
        <dbReference type="EMBL" id="KAK8215380.1"/>
    </source>
</evidence>
<dbReference type="Proteomes" id="UP001320706">
    <property type="component" value="Unassembled WGS sequence"/>
</dbReference>
<keyword evidence="2" id="KW-1185">Reference proteome</keyword>
<gene>
    <name evidence="1" type="ORF">M8818_002001</name>
</gene>